<keyword evidence="1" id="KW-0862">Zinc</keyword>
<feature type="region of interest" description="Disordered" evidence="2">
    <location>
        <begin position="735"/>
        <end position="965"/>
    </location>
</feature>
<protein>
    <recommendedName>
        <fullName evidence="3">C3H1-type domain-containing protein</fullName>
    </recommendedName>
</protein>
<feature type="compositionally biased region" description="Low complexity" evidence="2">
    <location>
        <begin position="806"/>
        <end position="821"/>
    </location>
</feature>
<feature type="compositionally biased region" description="Low complexity" evidence="2">
    <location>
        <begin position="945"/>
        <end position="965"/>
    </location>
</feature>
<feature type="domain" description="C3H1-type" evidence="3">
    <location>
        <begin position="7"/>
        <end position="29"/>
    </location>
</feature>
<keyword evidence="1" id="KW-0863">Zinc-finger</keyword>
<feature type="region of interest" description="Disordered" evidence="2">
    <location>
        <begin position="395"/>
        <end position="720"/>
    </location>
</feature>
<feature type="compositionally biased region" description="Low complexity" evidence="2">
    <location>
        <begin position="550"/>
        <end position="597"/>
    </location>
</feature>
<feature type="compositionally biased region" description="Low complexity" evidence="2">
    <location>
        <begin position="648"/>
        <end position="658"/>
    </location>
</feature>
<feature type="compositionally biased region" description="Polar residues" evidence="2">
    <location>
        <begin position="910"/>
        <end position="920"/>
    </location>
</feature>
<dbReference type="InterPro" id="IPR041686">
    <property type="entry name" value="Znf-CCCH_3"/>
</dbReference>
<feature type="region of interest" description="Disordered" evidence="2">
    <location>
        <begin position="92"/>
        <end position="182"/>
    </location>
</feature>
<evidence type="ECO:0000313" key="4">
    <source>
        <dbReference type="EMBL" id="KAL2090873.1"/>
    </source>
</evidence>
<feature type="compositionally biased region" description="Low complexity" evidence="2">
    <location>
        <begin position="833"/>
        <end position="851"/>
    </location>
</feature>
<feature type="compositionally biased region" description="Basic and acidic residues" evidence="2">
    <location>
        <begin position="533"/>
        <end position="549"/>
    </location>
</feature>
<organism evidence="4 5">
    <name type="scientific">Coilia grayii</name>
    <name type="common">Gray's grenadier anchovy</name>
    <dbReference type="NCBI Taxonomy" id="363190"/>
    <lineage>
        <taxon>Eukaryota</taxon>
        <taxon>Metazoa</taxon>
        <taxon>Chordata</taxon>
        <taxon>Craniata</taxon>
        <taxon>Vertebrata</taxon>
        <taxon>Euteleostomi</taxon>
        <taxon>Actinopterygii</taxon>
        <taxon>Neopterygii</taxon>
        <taxon>Teleostei</taxon>
        <taxon>Clupei</taxon>
        <taxon>Clupeiformes</taxon>
        <taxon>Clupeoidei</taxon>
        <taxon>Engraulidae</taxon>
        <taxon>Coilinae</taxon>
        <taxon>Coilia</taxon>
    </lineage>
</organism>
<feature type="compositionally biased region" description="Low complexity" evidence="2">
    <location>
        <begin position="604"/>
        <end position="619"/>
    </location>
</feature>
<feature type="compositionally biased region" description="Basic and acidic residues" evidence="2">
    <location>
        <begin position="433"/>
        <end position="444"/>
    </location>
</feature>
<evidence type="ECO:0000313" key="5">
    <source>
        <dbReference type="Proteomes" id="UP001591681"/>
    </source>
</evidence>
<feature type="compositionally biased region" description="Basic and acidic residues" evidence="2">
    <location>
        <begin position="490"/>
        <end position="505"/>
    </location>
</feature>
<reference evidence="4 5" key="1">
    <citation type="submission" date="2024-09" db="EMBL/GenBank/DDBJ databases">
        <title>A chromosome-level genome assembly of Gray's grenadier anchovy, Coilia grayii.</title>
        <authorList>
            <person name="Fu Z."/>
        </authorList>
    </citation>
    <scope>NUCLEOTIDE SEQUENCE [LARGE SCALE GENOMIC DNA]</scope>
    <source>
        <strain evidence="4">G4</strain>
        <tissue evidence="4">Muscle</tissue>
    </source>
</reference>
<dbReference type="Proteomes" id="UP001591681">
    <property type="component" value="Unassembled WGS sequence"/>
</dbReference>
<dbReference type="Pfam" id="PF15663">
    <property type="entry name" value="zf-CCCH_3"/>
    <property type="match status" value="1"/>
</dbReference>
<keyword evidence="1" id="KW-0479">Metal-binding</keyword>
<dbReference type="FunFam" id="4.10.1000.10:FF:000026">
    <property type="entry name" value="Zinc finger CCCH domain-containing protein 11A"/>
    <property type="match status" value="1"/>
</dbReference>
<feature type="compositionally biased region" description="Low complexity" evidence="2">
    <location>
        <begin position="774"/>
        <end position="783"/>
    </location>
</feature>
<feature type="compositionally biased region" description="Pro residues" evidence="2">
    <location>
        <begin position="706"/>
        <end position="718"/>
    </location>
</feature>
<feature type="compositionally biased region" description="Basic and acidic residues" evidence="2">
    <location>
        <begin position="240"/>
        <end position="260"/>
    </location>
</feature>
<evidence type="ECO:0000256" key="2">
    <source>
        <dbReference type="SAM" id="MobiDB-lite"/>
    </source>
</evidence>
<feature type="compositionally biased region" description="Polar residues" evidence="2">
    <location>
        <begin position="928"/>
        <end position="939"/>
    </location>
</feature>
<feature type="compositionally biased region" description="Pro residues" evidence="2">
    <location>
        <begin position="757"/>
        <end position="773"/>
    </location>
</feature>
<name>A0ABD1JVW2_9TELE</name>
<dbReference type="PROSITE" id="PS50103">
    <property type="entry name" value="ZF_C3H1"/>
    <property type="match status" value="1"/>
</dbReference>
<feature type="compositionally biased region" description="Acidic residues" evidence="2">
    <location>
        <begin position="146"/>
        <end position="162"/>
    </location>
</feature>
<comment type="caution">
    <text evidence="4">The sequence shown here is derived from an EMBL/GenBank/DDBJ whole genome shotgun (WGS) entry which is preliminary data.</text>
</comment>
<keyword evidence="5" id="KW-1185">Reference proteome</keyword>
<feature type="compositionally biased region" description="Low complexity" evidence="2">
    <location>
        <begin position="735"/>
        <end position="756"/>
    </location>
</feature>
<dbReference type="InterPro" id="IPR000571">
    <property type="entry name" value="Znf_CCCH"/>
</dbReference>
<dbReference type="EMBL" id="JBHFQA010000011">
    <property type="protein sequence ID" value="KAL2090873.1"/>
    <property type="molecule type" value="Genomic_DNA"/>
</dbReference>
<feature type="zinc finger region" description="C3H1-type" evidence="1">
    <location>
        <begin position="7"/>
        <end position="29"/>
    </location>
</feature>
<evidence type="ECO:0000256" key="1">
    <source>
        <dbReference type="PROSITE-ProRule" id="PRU00723"/>
    </source>
</evidence>
<feature type="compositionally biased region" description="Low complexity" evidence="2">
    <location>
        <begin position="311"/>
        <end position="326"/>
    </location>
</feature>
<evidence type="ECO:0000259" key="3">
    <source>
        <dbReference type="PROSITE" id="PS50103"/>
    </source>
</evidence>
<dbReference type="AlphaFoldDB" id="A0ABD1JVW2"/>
<sequence length="1004" mass="106487">MTNHGDDCYFFYYSTCTKGDSCPFRHCEAAMGSEVECSLWQENRCFRKVCMFRHMEIKKNRNVIPCYWEKQPSGCQKPHCAFHHEKPRFFSQSKAVKKDGEEEPAQEELAPSAPNPANPQLRGVIKADTQENVPSPTHPPVVINPVDDEDEDEDDQFSEEGDEKSKMSSPRKLTTGPKDDSLNFNVRTLEEIRLRKALKASLRKAEAAGLTVPPQQNNGSTGEKENMRSIQRPALFTAKNRPEEAGKRRIADRLEQRTPNDDMPVMGELPLKRSLAQRLGGKVDGSEEDPQQPAQWGARPMKDRLGQSVESSSSSSTTPGPTTTPSQPGPPGEIRIKTLEEIRQEKAAKSQASQPSGDTPGDPPKKVTMTFSENLLTKKKNELQKRKVRVVGETVAAQQQQAKDAPDATTTAATAPVAKPSTPPQPSGVVRVKTLEEIRREKAARLGAKAQSPPAQVQSPGRSPDEGGALNKRRILRINKTPSPASAEVKVQKPAEVAEKPKDSASNETVANGKAPVVEKARPDSSSGQVKVKTFEEIMREKQLRKQQEQEQQQEVTQSQPAAPAAQKQPAKLVTSTTAPTPTLTTTPTPSQPAPVTARQLITVKPKVVPAKPAAAPAVHTTEIPAAAASAGPKDVPLSGARKRKAIATPAPATAPVLVPTPAPAPAPTPVPSPLQQSPVPGTTQPDLPGGNAAKKPKTTTAASPAPAPSPAPIPTPVPVQQVPVQQVPVPVTVQSEVTVSSAKRQKTAQASAPATVPTPAPTTAPTPTPAPSSVPQAPVPTTALPDTASETSPLKKSPENKVKPKVNVKPVVKPSSVKPSAHVRPGQKRKAAAGQGSAVAAVKPLSAAAAGQEVPELQEPPCKRSEVCSPSSSGLEASAAQIPLQGPTVSSSALEGNDEPQTVPVFEQSPATAVTSSPGENLMAVPQSPTVLKTPSQTRARKGSTTTATPRSTTTTSAASSTSAVDDFEELINEFDMEDEVVDLDPDKGEDDILLELSEMIGS</sequence>
<feature type="compositionally biased region" description="Pro residues" evidence="2">
    <location>
        <begin position="659"/>
        <end position="673"/>
    </location>
</feature>
<dbReference type="Gene3D" id="4.10.1000.10">
    <property type="entry name" value="Zinc finger, CCCH-type"/>
    <property type="match status" value="1"/>
</dbReference>
<dbReference type="PANTHER" id="PTHR15725:SF14">
    <property type="entry name" value="ZINC FINGER CCCH DOMAIN-CONTAINING PROTEIN 11A"/>
    <property type="match status" value="1"/>
</dbReference>
<accession>A0ABD1JVW2</accession>
<gene>
    <name evidence="4" type="ORF">ACEWY4_013136</name>
</gene>
<dbReference type="PANTHER" id="PTHR15725">
    <property type="entry name" value="ZN-FINGER, C-X8-C-X5-C-X3-H TYPE-CONTAINING"/>
    <property type="match status" value="1"/>
</dbReference>
<proteinExistence type="predicted"/>
<feature type="compositionally biased region" description="Low complexity" evidence="2">
    <location>
        <begin position="395"/>
        <end position="420"/>
    </location>
</feature>
<feature type="region of interest" description="Disordered" evidence="2">
    <location>
        <begin position="205"/>
        <end position="382"/>
    </location>
</feature>
<dbReference type="GO" id="GO:0008270">
    <property type="term" value="F:zinc ion binding"/>
    <property type="evidence" value="ECO:0007669"/>
    <property type="project" value="UniProtKB-KW"/>
</dbReference>
<feature type="compositionally biased region" description="Basic and acidic residues" evidence="2">
    <location>
        <begin position="334"/>
        <end position="348"/>
    </location>
</feature>